<evidence type="ECO:0000256" key="1">
    <source>
        <dbReference type="ARBA" id="ARBA00022723"/>
    </source>
</evidence>
<dbReference type="SMART" id="SM00184">
    <property type="entry name" value="RING"/>
    <property type="match status" value="1"/>
</dbReference>
<dbReference type="Proteomes" id="UP000230605">
    <property type="component" value="Chromosome 9"/>
</dbReference>
<dbReference type="CDD" id="cd16448">
    <property type="entry name" value="RING-H2"/>
    <property type="match status" value="1"/>
</dbReference>
<gene>
    <name evidence="7" type="ORF">CB0940_11061</name>
</gene>
<proteinExistence type="predicted"/>
<dbReference type="InterPro" id="IPR001841">
    <property type="entry name" value="Znf_RING"/>
</dbReference>
<dbReference type="Pfam" id="PF13639">
    <property type="entry name" value="zf-RING_2"/>
    <property type="match status" value="1"/>
</dbReference>
<evidence type="ECO:0000256" key="2">
    <source>
        <dbReference type="ARBA" id="ARBA00022771"/>
    </source>
</evidence>
<feature type="compositionally biased region" description="Polar residues" evidence="5">
    <location>
        <begin position="364"/>
        <end position="374"/>
    </location>
</feature>
<dbReference type="InterPro" id="IPR013083">
    <property type="entry name" value="Znf_RING/FYVE/PHD"/>
</dbReference>
<feature type="domain" description="RING-type" evidence="6">
    <location>
        <begin position="584"/>
        <end position="628"/>
    </location>
</feature>
<dbReference type="InterPro" id="IPR053238">
    <property type="entry name" value="RING-H2_zinc_finger"/>
</dbReference>
<sequence length="632" mass="69377">MHTISRGTIILVRREHAYYTSSSLLMVTAADETDEQCLNSIQVQAVPTSTMTTELCDHLLQFQDADDVLRSHHVLQSLVTSAQRNGPPALLSHFVGEHDRIFPNPSGGALRKYLLGDKCPNRSCQGGYCMGREQIYQAYPFLQAGLRPDVLHWYLSEVRDCAMLCLACYGFKTVRSNERIAIASLMIDTGRQQPTNAVAQRIDEHRNYLTHVLRPSLGHNASKHTRSDVPHFAGTGSSRPFNEVASGSSTDDPASPIMSISRGGRIPGTKSDISATLGLARDSSGQLKYLNPTLRGGDGNPAHPSRRSTQQQLESIGGSGQGRSTRTSARPMQQATNLTPAQLAGRAARARYDRLRAQQVAESQAAYSASTVNPTPGSSRNASSSASRPGSSRTRSSVHRPPRAEVGRSRSSAPPAAFVYQEASTPRLSVADGSAPRASVAEPSIPRTASHPPILPPVTQPLPIIPEAPQSPIPALTLRSSSPGWQEIPPSLQQQWQATQTWQAIPPNLQQQWQATPNWQPIPLTLQQQWNNESDWQPIPPDMVEEMQKGNPTYPARQQAIQDMAKSRFKNWIKRNRKKGDGKCPVCLCLLGDNGDDTYILTTLCGHDFHEECVLEWFKTNDGCPVCRMKQE</sequence>
<feature type="region of interest" description="Disordered" evidence="5">
    <location>
        <begin position="288"/>
        <end position="349"/>
    </location>
</feature>
<keyword evidence="2 4" id="KW-0863">Zinc-finger</keyword>
<dbReference type="GO" id="GO:0008270">
    <property type="term" value="F:zinc ion binding"/>
    <property type="evidence" value="ECO:0007669"/>
    <property type="project" value="UniProtKB-KW"/>
</dbReference>
<evidence type="ECO:0000256" key="5">
    <source>
        <dbReference type="SAM" id="MobiDB-lite"/>
    </source>
</evidence>
<dbReference type="PANTHER" id="PTHR14155:SF627">
    <property type="entry name" value="OS06G0192800 PROTEIN"/>
    <property type="match status" value="1"/>
</dbReference>
<dbReference type="Gene3D" id="3.30.40.10">
    <property type="entry name" value="Zinc/RING finger domain, C3HC4 (zinc finger)"/>
    <property type="match status" value="1"/>
</dbReference>
<dbReference type="EMBL" id="LKMD01000107">
    <property type="protein sequence ID" value="PIA90554.1"/>
    <property type="molecule type" value="Genomic_DNA"/>
</dbReference>
<evidence type="ECO:0000256" key="3">
    <source>
        <dbReference type="ARBA" id="ARBA00022833"/>
    </source>
</evidence>
<feature type="compositionally biased region" description="Low complexity" evidence="5">
    <location>
        <begin position="375"/>
        <end position="395"/>
    </location>
</feature>
<comment type="caution">
    <text evidence="7">The sequence shown here is derived from an EMBL/GenBank/DDBJ whole genome shotgun (WGS) entry which is preliminary data.</text>
</comment>
<feature type="compositionally biased region" description="Polar residues" evidence="5">
    <location>
        <begin position="330"/>
        <end position="340"/>
    </location>
</feature>
<feature type="compositionally biased region" description="Polar residues" evidence="5">
    <location>
        <begin position="235"/>
        <end position="252"/>
    </location>
</feature>
<evidence type="ECO:0000313" key="8">
    <source>
        <dbReference type="Proteomes" id="UP000230605"/>
    </source>
</evidence>
<keyword evidence="3" id="KW-0862">Zinc</keyword>
<evidence type="ECO:0000256" key="4">
    <source>
        <dbReference type="PROSITE-ProRule" id="PRU00175"/>
    </source>
</evidence>
<accession>A0A2G5HDC0</accession>
<keyword evidence="1" id="KW-0479">Metal-binding</keyword>
<name>A0A2G5HDC0_CERBT</name>
<dbReference type="SUPFAM" id="SSF57850">
    <property type="entry name" value="RING/U-box"/>
    <property type="match status" value="1"/>
</dbReference>
<dbReference type="PANTHER" id="PTHR14155">
    <property type="entry name" value="RING FINGER DOMAIN-CONTAINING"/>
    <property type="match status" value="1"/>
</dbReference>
<feature type="region of interest" description="Disordered" evidence="5">
    <location>
        <begin position="364"/>
        <end position="453"/>
    </location>
</feature>
<dbReference type="AlphaFoldDB" id="A0A2G5HDC0"/>
<evidence type="ECO:0000259" key="6">
    <source>
        <dbReference type="PROSITE" id="PS50089"/>
    </source>
</evidence>
<feature type="region of interest" description="Disordered" evidence="5">
    <location>
        <begin position="218"/>
        <end position="269"/>
    </location>
</feature>
<reference evidence="7 8" key="1">
    <citation type="submission" date="2015-10" db="EMBL/GenBank/DDBJ databases">
        <title>The cercosporin biosynthetic gene cluster was horizontally transferred to several fungal lineages and shown to be expanded in Cercospora beticola based on microsynteny with recipient genomes.</title>
        <authorList>
            <person name="De Jonge R."/>
            <person name="Ebert M.K."/>
            <person name="Suttle J.C."/>
            <person name="Jurick Ii W.M."/>
            <person name="Secor G.A."/>
            <person name="Thomma B.P."/>
            <person name="Van De Peer Y."/>
            <person name="Bolton M.D."/>
        </authorList>
    </citation>
    <scope>NUCLEOTIDE SEQUENCE [LARGE SCALE GENOMIC DNA]</scope>
    <source>
        <strain evidence="7 8">09-40</strain>
    </source>
</reference>
<dbReference type="OrthoDB" id="8062037at2759"/>
<dbReference type="PROSITE" id="PS50089">
    <property type="entry name" value="ZF_RING_2"/>
    <property type="match status" value="1"/>
</dbReference>
<evidence type="ECO:0000313" key="7">
    <source>
        <dbReference type="EMBL" id="PIA90554.1"/>
    </source>
</evidence>
<protein>
    <recommendedName>
        <fullName evidence="6">RING-type domain-containing protein</fullName>
    </recommendedName>
</protein>
<organism evidence="7 8">
    <name type="scientific">Cercospora beticola</name>
    <name type="common">Sugarbeet leaf spot fungus</name>
    <dbReference type="NCBI Taxonomy" id="122368"/>
    <lineage>
        <taxon>Eukaryota</taxon>
        <taxon>Fungi</taxon>
        <taxon>Dikarya</taxon>
        <taxon>Ascomycota</taxon>
        <taxon>Pezizomycotina</taxon>
        <taxon>Dothideomycetes</taxon>
        <taxon>Dothideomycetidae</taxon>
        <taxon>Mycosphaerellales</taxon>
        <taxon>Mycosphaerellaceae</taxon>
        <taxon>Cercospora</taxon>
    </lineage>
</organism>